<evidence type="ECO:0000256" key="3">
    <source>
        <dbReference type="ARBA" id="ARBA00022448"/>
    </source>
</evidence>
<protein>
    <submittedName>
        <fullName evidence="8">Uracil-xanthine permease family protein</fullName>
    </submittedName>
</protein>
<dbReference type="NCBIfam" id="TIGR00801">
    <property type="entry name" value="ncs2"/>
    <property type="match status" value="1"/>
</dbReference>
<dbReference type="EMBL" id="JAYDYW010000007">
    <property type="protein sequence ID" value="MEE1674274.1"/>
    <property type="molecule type" value="Genomic_DNA"/>
</dbReference>
<evidence type="ECO:0000256" key="4">
    <source>
        <dbReference type="ARBA" id="ARBA00022692"/>
    </source>
</evidence>
<comment type="caution">
    <text evidence="8">The sequence shown here is derived from an EMBL/GenBank/DDBJ whole genome shotgun (WGS) entry which is preliminary data.</text>
</comment>
<keyword evidence="5 7" id="KW-1133">Transmembrane helix</keyword>
<dbReference type="RefSeq" id="WP_329775425.1">
    <property type="nucleotide sequence ID" value="NZ_JAYDYW010000007.1"/>
</dbReference>
<keyword evidence="4 7" id="KW-0812">Transmembrane</keyword>
<dbReference type="PANTHER" id="PTHR42810">
    <property type="entry name" value="PURINE PERMEASE C1399.01C-RELATED"/>
    <property type="match status" value="1"/>
</dbReference>
<comment type="similarity">
    <text evidence="2">Belongs to the nucleobase:cation symporter-2 (NCS2) (TC 2.A.40) family.</text>
</comment>
<feature type="transmembrane region" description="Helical" evidence="7">
    <location>
        <begin position="26"/>
        <end position="46"/>
    </location>
</feature>
<feature type="transmembrane region" description="Helical" evidence="7">
    <location>
        <begin position="178"/>
        <end position="205"/>
    </location>
</feature>
<keyword evidence="6 7" id="KW-0472">Membrane</keyword>
<name>A0ABU7G536_9ALTE</name>
<feature type="transmembrane region" description="Helical" evidence="7">
    <location>
        <begin position="78"/>
        <end position="95"/>
    </location>
</feature>
<proteinExistence type="inferred from homology"/>
<feature type="transmembrane region" description="Helical" evidence="7">
    <location>
        <begin position="53"/>
        <end position="72"/>
    </location>
</feature>
<dbReference type="InterPro" id="IPR006043">
    <property type="entry name" value="NCS2"/>
</dbReference>
<keyword evidence="9" id="KW-1185">Reference proteome</keyword>
<feature type="transmembrane region" description="Helical" evidence="7">
    <location>
        <begin position="323"/>
        <end position="344"/>
    </location>
</feature>
<reference evidence="9" key="1">
    <citation type="submission" date="2023-07" db="EMBL/GenBank/DDBJ databases">
        <title>Draft genome sequence of Agarivorans aestuarii strain ZMCS4, a CAZymes producing bacteria isolated from the marine brown algae Clodostephus spongiosus.</title>
        <authorList>
            <person name="Lorente B."/>
            <person name="Cabral C."/>
            <person name="Frias J."/>
            <person name="Faria J."/>
            <person name="Toubarro D."/>
        </authorList>
    </citation>
    <scope>NUCLEOTIDE SEQUENCE [LARGE SCALE GENOMIC DNA]</scope>
    <source>
        <strain evidence="9">ZMCS4</strain>
    </source>
</reference>
<feature type="transmembrane region" description="Helical" evidence="7">
    <location>
        <begin position="217"/>
        <end position="240"/>
    </location>
</feature>
<feature type="transmembrane region" description="Helical" evidence="7">
    <location>
        <begin position="147"/>
        <end position="166"/>
    </location>
</feature>
<dbReference type="PANTHER" id="PTHR42810:SF2">
    <property type="entry name" value="PURINE PERMEASE C1399.01C-RELATED"/>
    <property type="match status" value="1"/>
</dbReference>
<keyword evidence="3" id="KW-0813">Transport</keyword>
<reference evidence="8 9" key="2">
    <citation type="submission" date="2023-12" db="EMBL/GenBank/DDBJ databases">
        <authorList>
            <consortium name="Cladostephus spongiosus"/>
            <person name="Lorente B."/>
            <person name="Cabral C."/>
            <person name="Frias J."/>
            <person name="Faria J."/>
            <person name="Toubarro D."/>
        </authorList>
    </citation>
    <scope>NUCLEOTIDE SEQUENCE [LARGE SCALE GENOMIC DNA]</scope>
    <source>
        <strain evidence="8 9">ZMCS4</strain>
    </source>
</reference>
<evidence type="ECO:0000256" key="7">
    <source>
        <dbReference type="SAM" id="Phobius"/>
    </source>
</evidence>
<gene>
    <name evidence="8" type="ORF">SNR37_003711</name>
</gene>
<evidence type="ECO:0000256" key="2">
    <source>
        <dbReference type="ARBA" id="ARBA00008821"/>
    </source>
</evidence>
<organism evidence="8 9">
    <name type="scientific">Agarivorans aestuarii</name>
    <dbReference type="NCBI Taxonomy" id="1563703"/>
    <lineage>
        <taxon>Bacteria</taxon>
        <taxon>Pseudomonadati</taxon>
        <taxon>Pseudomonadota</taxon>
        <taxon>Gammaproteobacteria</taxon>
        <taxon>Alteromonadales</taxon>
        <taxon>Alteromonadaceae</taxon>
        <taxon>Agarivorans</taxon>
    </lineage>
</organism>
<dbReference type="InterPro" id="IPR006042">
    <property type="entry name" value="Xan_ur_permease"/>
</dbReference>
<sequence>MNTPLLGAQMLLVAFGATTLVPLLTGISPNLALLGAGIGTLIFQFCTKRQIPIFLGSSFAFIGPIILGTQQFGLPATLSGLMAAGLMFIIISAVVKVRGVKIIERFLPPVVVGPVIMVIGLGLAPVAVNMALGKTGDGSAVLVEQDFALLISLAALFTTIVISIFAKGMLKLMPIISGVAVGYILSLFFGLVDFTAVSEAAWFAIPEFVTPEFNWQAILFIAPIGLIVTIEHFGDILAISNVTGKNFVEKPGIHRSLLGDGLATMTAASFGAPPVVSYGEVTGAVSLLKTYNPIIMTWAAVFAIGLAFVGKTGALLLSIPVPVMGGIMCLLFGAIAAIGLNTLINKQVDLSIPRNLVIVSVTLVFGIGGMAVGVGEFTLKGVGLCGIVAIILNLVLPQEEKAAEAK</sequence>
<evidence type="ECO:0000313" key="9">
    <source>
        <dbReference type="Proteomes" id="UP001310248"/>
    </source>
</evidence>
<dbReference type="Pfam" id="PF00860">
    <property type="entry name" value="Xan_ur_permease"/>
    <property type="match status" value="1"/>
</dbReference>
<feature type="transmembrane region" description="Helical" evidence="7">
    <location>
        <begin position="379"/>
        <end position="396"/>
    </location>
</feature>
<feature type="transmembrane region" description="Helical" evidence="7">
    <location>
        <begin position="356"/>
        <end position="373"/>
    </location>
</feature>
<dbReference type="Proteomes" id="UP001310248">
    <property type="component" value="Unassembled WGS sequence"/>
</dbReference>
<evidence type="ECO:0000256" key="5">
    <source>
        <dbReference type="ARBA" id="ARBA00022989"/>
    </source>
</evidence>
<dbReference type="PROSITE" id="PS01116">
    <property type="entry name" value="XANTH_URACIL_PERMASE"/>
    <property type="match status" value="1"/>
</dbReference>
<evidence type="ECO:0000313" key="8">
    <source>
        <dbReference type="EMBL" id="MEE1674274.1"/>
    </source>
</evidence>
<comment type="subcellular location">
    <subcellularLocation>
        <location evidence="1">Membrane</location>
        <topology evidence="1">Multi-pass membrane protein</topology>
    </subcellularLocation>
</comment>
<accession>A0ABU7G536</accession>
<feature type="transmembrane region" description="Helical" evidence="7">
    <location>
        <begin position="107"/>
        <end position="127"/>
    </location>
</feature>
<evidence type="ECO:0000256" key="1">
    <source>
        <dbReference type="ARBA" id="ARBA00004141"/>
    </source>
</evidence>
<evidence type="ECO:0000256" key="6">
    <source>
        <dbReference type="ARBA" id="ARBA00023136"/>
    </source>
</evidence>
<feature type="transmembrane region" description="Helical" evidence="7">
    <location>
        <begin position="295"/>
        <end position="317"/>
    </location>
</feature>